<protein>
    <submittedName>
        <fullName evidence="3">Chitin synthesis regulation, Congo red resistance, RCR protein</fullName>
    </submittedName>
</protein>
<keyword evidence="2" id="KW-1133">Transmembrane helix</keyword>
<accession>A0A162LY24</accession>
<feature type="compositionally biased region" description="Low complexity" evidence="1">
    <location>
        <begin position="86"/>
        <end position="103"/>
    </location>
</feature>
<evidence type="ECO:0000313" key="3">
    <source>
        <dbReference type="EMBL" id="OAA46850.1"/>
    </source>
</evidence>
<evidence type="ECO:0000313" key="6">
    <source>
        <dbReference type="Proteomes" id="UP000317257"/>
    </source>
</evidence>
<dbReference type="InterPro" id="IPR020999">
    <property type="entry name" value="Chitin_synth_reg_RCR"/>
</dbReference>
<dbReference type="OrthoDB" id="5400539at2759"/>
<dbReference type="Proteomes" id="UP000317257">
    <property type="component" value="Unassembled WGS sequence"/>
</dbReference>
<dbReference type="Proteomes" id="UP000243498">
    <property type="component" value="Unassembled WGS sequence"/>
</dbReference>
<name>A0A162LY24_METRR</name>
<feature type="transmembrane region" description="Helical" evidence="2">
    <location>
        <begin position="28"/>
        <end position="50"/>
    </location>
</feature>
<evidence type="ECO:0000313" key="5">
    <source>
        <dbReference type="Proteomes" id="UP000243498"/>
    </source>
</evidence>
<accession>A0A5C6GD47</accession>
<evidence type="ECO:0000256" key="2">
    <source>
        <dbReference type="SAM" id="Phobius"/>
    </source>
</evidence>
<comment type="caution">
    <text evidence="3">The sequence shown here is derived from an EMBL/GenBank/DDBJ whole genome shotgun (WGS) entry which is preliminary data.</text>
</comment>
<gene>
    <name evidence="4" type="ORF">ED733_006990</name>
    <name evidence="3" type="ORF">NOR_02486</name>
</gene>
<dbReference type="OMA" id="VPQNHFT"/>
<dbReference type="Pfam" id="PF12273">
    <property type="entry name" value="RCR"/>
    <property type="match status" value="1"/>
</dbReference>
<sequence length="155" mass="17764">MALTVRDVVFPDGRPVYVPWWHTKTGVIVRWVLFLVFFVLVLGYVIGGYYHAKKRIQKGLQPLAYHRCLISRRAYQPNYTTPWPQQQYGYYPPQQNGYQNAYPMNEMPLPAYDPNRPPVYSGPPGGSKVDPAQNRVDTHRMPESNPAPAYAPAGR</sequence>
<organism evidence="3 5">
    <name type="scientific">Metarhizium rileyi (strain RCEF 4871)</name>
    <name type="common">Nomuraea rileyi</name>
    <dbReference type="NCBI Taxonomy" id="1649241"/>
    <lineage>
        <taxon>Eukaryota</taxon>
        <taxon>Fungi</taxon>
        <taxon>Dikarya</taxon>
        <taxon>Ascomycota</taxon>
        <taxon>Pezizomycotina</taxon>
        <taxon>Sordariomycetes</taxon>
        <taxon>Hypocreomycetidae</taxon>
        <taxon>Hypocreales</taxon>
        <taxon>Clavicipitaceae</taxon>
        <taxon>Metarhizium</taxon>
    </lineage>
</organism>
<reference evidence="4" key="3">
    <citation type="journal article" date="2019" name="Microbiol. Resour. Announc.">
        <title>Genome Sequence of Metarhizium rileyi, a Microbial Control Agent for Lepidoptera.</title>
        <authorList>
            <person name="Binneck E."/>
            <person name="Lastra C.C.L."/>
            <person name="Sosa-Gomez D.R."/>
        </authorList>
    </citation>
    <scope>NUCLEOTIDE SEQUENCE</scope>
    <source>
        <strain evidence="4">Cep018-CH2</strain>
    </source>
</reference>
<proteinExistence type="predicted"/>
<dbReference type="AlphaFoldDB" id="A0A162LY24"/>
<reference evidence="6" key="2">
    <citation type="submission" date="2018-12" db="EMBL/GenBank/DDBJ databases">
        <title>The complete genome of Metarhizium rileyi, a key fungal pathogen of Lepidoptera.</title>
        <authorList>
            <person name="Binneck E."/>
            <person name="Lastra C.C.L."/>
            <person name="Sosa-Gomez D.R."/>
        </authorList>
    </citation>
    <scope>NUCLEOTIDE SEQUENCE [LARGE SCALE GENOMIC DNA]</scope>
    <source>
        <strain evidence="6">Cep018-CH2</strain>
    </source>
</reference>
<dbReference type="EMBL" id="AZHC01000006">
    <property type="protein sequence ID" value="OAA46850.1"/>
    <property type="molecule type" value="Genomic_DNA"/>
</dbReference>
<reference evidence="3 5" key="1">
    <citation type="journal article" date="2016" name="Genome Biol. Evol.">
        <title>Divergent and convergent evolution of fungal pathogenicity.</title>
        <authorList>
            <person name="Shang Y."/>
            <person name="Xiao G."/>
            <person name="Zheng P."/>
            <person name="Cen K."/>
            <person name="Zhan S."/>
            <person name="Wang C."/>
        </authorList>
    </citation>
    <scope>NUCLEOTIDE SEQUENCE [LARGE SCALE GENOMIC DNA]</scope>
    <source>
        <strain evidence="3 5">RCEF 4871</strain>
    </source>
</reference>
<feature type="region of interest" description="Disordered" evidence="1">
    <location>
        <begin position="86"/>
        <end position="155"/>
    </location>
</feature>
<keyword evidence="5" id="KW-1185">Reference proteome</keyword>
<evidence type="ECO:0000256" key="1">
    <source>
        <dbReference type="SAM" id="MobiDB-lite"/>
    </source>
</evidence>
<keyword evidence="2" id="KW-0472">Membrane</keyword>
<keyword evidence="2" id="KW-0812">Transmembrane</keyword>
<evidence type="ECO:0000313" key="4">
    <source>
        <dbReference type="EMBL" id="TWU75349.1"/>
    </source>
</evidence>
<dbReference type="EMBL" id="SBHS01000008">
    <property type="protein sequence ID" value="TWU75349.1"/>
    <property type="molecule type" value="Genomic_DNA"/>
</dbReference>